<dbReference type="PANTHER" id="PTHR31145">
    <property type="entry name" value="INTEGRAL MEMBRANE PROTEIN (AFU_ORTHOLOGUE AFUA_7G01610)"/>
    <property type="match status" value="1"/>
</dbReference>
<feature type="transmembrane region" description="Helical" evidence="8">
    <location>
        <begin position="191"/>
        <end position="208"/>
    </location>
</feature>
<feature type="compositionally biased region" description="Acidic residues" evidence="7">
    <location>
        <begin position="1011"/>
        <end position="1021"/>
    </location>
</feature>
<reference evidence="11 12" key="1">
    <citation type="submission" date="2016-06" db="EMBL/GenBank/DDBJ databases">
        <title>Evolution of pathogenesis and genome organization in the Tremellales.</title>
        <authorList>
            <person name="Cuomo C."/>
            <person name="Litvintseva A."/>
            <person name="Heitman J."/>
            <person name="Chen Y."/>
            <person name="Sun S."/>
            <person name="Springer D."/>
            <person name="Dromer F."/>
            <person name="Young S."/>
            <person name="Zeng Q."/>
            <person name="Chapman S."/>
            <person name="Gujja S."/>
            <person name="Saif S."/>
            <person name="Birren B."/>
        </authorList>
    </citation>
    <scope>NUCLEOTIDE SEQUENCE [LARGE SCALE GENOMIC DNA]</scope>
    <source>
        <strain evidence="11 12">ATCC 28783</strain>
    </source>
</reference>
<organism evidence="11 12">
    <name type="scientific">Tremella mesenterica</name>
    <name type="common">Jelly fungus</name>
    <dbReference type="NCBI Taxonomy" id="5217"/>
    <lineage>
        <taxon>Eukaryota</taxon>
        <taxon>Fungi</taxon>
        <taxon>Dikarya</taxon>
        <taxon>Basidiomycota</taxon>
        <taxon>Agaricomycotina</taxon>
        <taxon>Tremellomycetes</taxon>
        <taxon>Tremellales</taxon>
        <taxon>Tremellaceae</taxon>
        <taxon>Tremella</taxon>
    </lineage>
</organism>
<feature type="compositionally biased region" description="Basic and acidic residues" evidence="7">
    <location>
        <begin position="972"/>
        <end position="981"/>
    </location>
</feature>
<evidence type="ECO:0000259" key="10">
    <source>
        <dbReference type="SMART" id="SM01320"/>
    </source>
</evidence>
<dbReference type="GO" id="GO:0055085">
    <property type="term" value="P:transmembrane transport"/>
    <property type="evidence" value="ECO:0007669"/>
    <property type="project" value="TreeGrafter"/>
</dbReference>
<feature type="compositionally biased region" description="Basic residues" evidence="7">
    <location>
        <begin position="982"/>
        <end position="992"/>
    </location>
</feature>
<feature type="compositionally biased region" description="Polar residues" evidence="7">
    <location>
        <begin position="934"/>
        <end position="944"/>
    </location>
</feature>
<dbReference type="EMBL" id="SDIL01000022">
    <property type="protein sequence ID" value="RXK40105.1"/>
    <property type="molecule type" value="Genomic_DNA"/>
</dbReference>
<dbReference type="Pfam" id="PF06011">
    <property type="entry name" value="TRP"/>
    <property type="match status" value="1"/>
</dbReference>
<keyword evidence="4 9" id="KW-0732">Signal</keyword>
<feature type="transmembrane region" description="Helical" evidence="8">
    <location>
        <begin position="382"/>
        <end position="407"/>
    </location>
</feature>
<evidence type="ECO:0000256" key="7">
    <source>
        <dbReference type="SAM" id="MobiDB-lite"/>
    </source>
</evidence>
<keyword evidence="12" id="KW-1185">Reference proteome</keyword>
<evidence type="ECO:0000256" key="3">
    <source>
        <dbReference type="ARBA" id="ARBA00022692"/>
    </source>
</evidence>
<feature type="transmembrane region" description="Helical" evidence="8">
    <location>
        <begin position="639"/>
        <end position="657"/>
    </location>
</feature>
<dbReference type="InParanoid" id="A0A4Q1BQ99"/>
<name>A0A4Q1BQ99_TREME</name>
<feature type="compositionally biased region" description="Basic and acidic residues" evidence="7">
    <location>
        <begin position="1377"/>
        <end position="1393"/>
    </location>
</feature>
<feature type="compositionally biased region" description="Basic residues" evidence="7">
    <location>
        <begin position="1024"/>
        <end position="1033"/>
    </location>
</feature>
<feature type="compositionally biased region" description="Basic and acidic residues" evidence="7">
    <location>
        <begin position="811"/>
        <end position="826"/>
    </location>
</feature>
<feature type="region of interest" description="Disordered" evidence="7">
    <location>
        <begin position="1105"/>
        <end position="1347"/>
    </location>
</feature>
<proteinExistence type="inferred from homology"/>
<dbReference type="OrthoDB" id="5312224at2759"/>
<evidence type="ECO:0000256" key="2">
    <source>
        <dbReference type="ARBA" id="ARBA00010642"/>
    </source>
</evidence>
<feature type="compositionally biased region" description="Polar residues" evidence="7">
    <location>
        <begin position="1181"/>
        <end position="1195"/>
    </location>
</feature>
<dbReference type="PANTHER" id="PTHR31145:SF6">
    <property type="entry name" value="INTEGRAL MEMBRANE PROTEIN (AFU_ORTHOLOGUE AFUA_7G01610)"/>
    <property type="match status" value="1"/>
</dbReference>
<dbReference type="VEuPathDB" id="FungiDB:TREMEDRAFT_11397"/>
<sequence>MHPLFHLLLLVIVTSHVGAVPLQPAFSSCLSSFTPLAPQSTQFNISEVYADLISGAEASQLGLAGQGHSVLRVDLLGSTDSAFDGYDNDTNKLATLFTETTTAGFNVWTSSSWICDSLFPSILPQPYSQNTTYCPFSPGRFGINISIPLWRSYALTTLHTRIRLVDSSDPAETLSCIDMNFTPYRHSTPSYSLFLGLPIALAIGYWIASWGARFAAGWVIGSGVAEYEQKEAPAKARRDGMMRKWGTMIISGLSGERLSVSGGLLRFVTPSLRDIIHHIQFCTILGMVAVGWPTFAYPIFAQGAWADLVWNVTLVQGSNTNDRVSPYATDFTPSSDFAAQISDSSLPLYLDPSTPDRLLNLYDISNGMRSFAFAVGLRPQDLFGTCLAIFLLITLAVCLVSLFLWFLHGLFEFFTVEPRGHSKRYSRGNSPHDSLGGKETYATPAMSDGPGILPTQASLTQTLSGQQLSFSNKLRKTWWRFRLKGEAGAFHAAALYGNLVRLIILFHLPITTFSMFQLVLGHEASVVSRVFAALAFIFISVIIPAFLLFKISRTPTGKLYDATRTLLSLGPMYNVYVEEKQMFRIFPLSASLITGIVVGAGQKSGLAQAVVLILVELAMLIIPAVYYPWGEGASMGAPSAFLGLLRVVSVVLVMLLSPNLSMTRSADDWIAYSIFILQAIAFVFFALMLITKVVEGLIRLFGSVHFDESTSPLDGGIFAAIMDLDCLNGVRGGKAAARRRRKRGSKQLQRNVSAAGSLTTQMMLDRHSQGIPRQPVSETHVPFLQSPTSPGPQTYFPGYHSPLGPPPMERLSSDSRSEERTAEGHIMDAWSPPHSPPHIYQGYAPPGNYVPSATSPDGGKSFHVISGGRAEMRNPYIATGPGRIQSPSPVSASGPKVPTHSRTWSASAAQHGGFNSPPPSSSTLLSSSLYPPGHTSNARPNSQGLRPPILAIPKRRSLNNLKEVSPTSRYGLGEKERDKESKRKQKQKRRSKPIGWFMAVNKGESSGTSGTEEDEESDDEPGPSRRRKHKRMKVPITVTDELEMREPEPFQPIPAIVESGGAPRGWKATLGLVKRRKEEDESVRDENKARKAALATESGALFAGVQAPKTQSIKTPTPTTTGFKVKRAGRPSVSPISPISTDELSMLGQIRQESVSSFKVKRPGSQPEPKNIPPTVVARPSNLTPVMGGSTNTVRFPQVDPQKAREEKKEKSEKKGKKKWGLREGKERKNEDIENGEKEKEKEVPKRSFKVLRHSQPPSISNSFTVNRPLSPPVTQSQSPHMMSSLTPGISVTAPDERSAESSLAGDILGQPQGYKAVRPQEYGNEQSRGYGNEQFHGYPSIGNVTESSGYPLSAIVPINEVSRQKVSNVLTVEPPRPPRDPRRSYDRGEGVKSAKTSPEM</sequence>
<feature type="domain" description="ML-like" evidence="10">
    <location>
        <begin position="19"/>
        <end position="188"/>
    </location>
</feature>
<comment type="caution">
    <text evidence="11">The sequence shown here is derived from an EMBL/GenBank/DDBJ whole genome shotgun (WGS) entry which is preliminary data.</text>
</comment>
<dbReference type="Proteomes" id="UP000289152">
    <property type="component" value="Unassembled WGS sequence"/>
</dbReference>
<evidence type="ECO:0000256" key="1">
    <source>
        <dbReference type="ARBA" id="ARBA00004141"/>
    </source>
</evidence>
<evidence type="ECO:0000313" key="12">
    <source>
        <dbReference type="Proteomes" id="UP000289152"/>
    </source>
</evidence>
<dbReference type="InterPro" id="IPR040241">
    <property type="entry name" value="TRP_Flc/Pkd2-like"/>
</dbReference>
<comment type="similarity">
    <text evidence="2">Belongs to the transient receptor potential (TRP) ion channel family.</text>
</comment>
<feature type="compositionally biased region" description="Basic and acidic residues" evidence="7">
    <location>
        <begin position="1221"/>
        <end position="1246"/>
    </location>
</feature>
<keyword evidence="3 8" id="KW-0812">Transmembrane</keyword>
<dbReference type="STRING" id="5217.A0A4Q1BQ99"/>
<feature type="transmembrane region" description="Helical" evidence="8">
    <location>
        <begin position="530"/>
        <end position="549"/>
    </location>
</feature>
<gene>
    <name evidence="11" type="ORF">M231_02562</name>
</gene>
<keyword evidence="5 8" id="KW-1133">Transmembrane helix</keyword>
<dbReference type="GO" id="GO:0016020">
    <property type="term" value="C:membrane"/>
    <property type="evidence" value="ECO:0007669"/>
    <property type="project" value="UniProtKB-SubCell"/>
</dbReference>
<evidence type="ECO:0000256" key="5">
    <source>
        <dbReference type="ARBA" id="ARBA00022989"/>
    </source>
</evidence>
<feature type="transmembrane region" description="Helical" evidence="8">
    <location>
        <begin position="582"/>
        <end position="600"/>
    </location>
</feature>
<protein>
    <recommendedName>
        <fullName evidence="10">ML-like domain-containing protein</fullName>
    </recommendedName>
</protein>
<feature type="transmembrane region" description="Helical" evidence="8">
    <location>
        <begin position="606"/>
        <end position="627"/>
    </location>
</feature>
<evidence type="ECO:0000256" key="9">
    <source>
        <dbReference type="SAM" id="SignalP"/>
    </source>
</evidence>
<evidence type="ECO:0000313" key="11">
    <source>
        <dbReference type="EMBL" id="RXK40105.1"/>
    </source>
</evidence>
<feature type="transmembrane region" description="Helical" evidence="8">
    <location>
        <begin position="489"/>
        <end position="510"/>
    </location>
</feature>
<evidence type="ECO:0000256" key="6">
    <source>
        <dbReference type="ARBA" id="ARBA00023136"/>
    </source>
</evidence>
<comment type="subcellular location">
    <subcellularLocation>
        <location evidence="1">Membrane</location>
        <topology evidence="1">Multi-pass membrane protein</topology>
    </subcellularLocation>
</comment>
<feature type="compositionally biased region" description="Basic and acidic residues" evidence="7">
    <location>
        <begin position="1202"/>
        <end position="1213"/>
    </location>
</feature>
<feature type="compositionally biased region" description="Polar residues" evidence="7">
    <location>
        <begin position="1134"/>
        <end position="1143"/>
    </location>
</feature>
<feature type="region of interest" description="Disordered" evidence="7">
    <location>
        <begin position="421"/>
        <end position="440"/>
    </location>
</feature>
<dbReference type="InterPro" id="IPR010308">
    <property type="entry name" value="TRP_C"/>
</dbReference>
<feature type="signal peptide" evidence="9">
    <location>
        <begin position="1"/>
        <end position="19"/>
    </location>
</feature>
<feature type="chain" id="PRO_5020489446" description="ML-like domain-containing protein" evidence="9">
    <location>
        <begin position="20"/>
        <end position="1401"/>
    </location>
</feature>
<feature type="compositionally biased region" description="Polar residues" evidence="7">
    <location>
        <begin position="958"/>
        <end position="968"/>
    </location>
</feature>
<feature type="region of interest" description="Disordered" evidence="7">
    <location>
        <begin position="1364"/>
        <end position="1401"/>
    </location>
</feature>
<feature type="transmembrane region" description="Helical" evidence="8">
    <location>
        <begin position="669"/>
        <end position="690"/>
    </location>
</feature>
<feature type="compositionally biased region" description="Low complexity" evidence="7">
    <location>
        <begin position="921"/>
        <end position="932"/>
    </location>
</feature>
<feature type="compositionally biased region" description="Polar residues" evidence="7">
    <location>
        <begin position="1256"/>
        <end position="1290"/>
    </location>
</feature>
<keyword evidence="6 8" id="KW-0472">Membrane</keyword>
<feature type="region of interest" description="Disordered" evidence="7">
    <location>
        <begin position="788"/>
        <end position="1064"/>
    </location>
</feature>
<evidence type="ECO:0000256" key="8">
    <source>
        <dbReference type="SAM" id="Phobius"/>
    </source>
</evidence>
<dbReference type="InterPro" id="IPR032800">
    <property type="entry name" value="TRP_N"/>
</dbReference>
<dbReference type="SMART" id="SM01320">
    <property type="entry name" value="TRP_N"/>
    <property type="match status" value="1"/>
</dbReference>
<evidence type="ECO:0000256" key="4">
    <source>
        <dbReference type="ARBA" id="ARBA00022729"/>
    </source>
</evidence>
<accession>A0A4Q1BQ99</accession>